<organism evidence="9 10">
    <name type="scientific">Xanthobacter tagetidis</name>
    <dbReference type="NCBI Taxonomy" id="60216"/>
    <lineage>
        <taxon>Bacteria</taxon>
        <taxon>Pseudomonadati</taxon>
        <taxon>Pseudomonadota</taxon>
        <taxon>Alphaproteobacteria</taxon>
        <taxon>Hyphomicrobiales</taxon>
        <taxon>Xanthobacteraceae</taxon>
        <taxon>Xanthobacter</taxon>
    </lineage>
</organism>
<dbReference type="GO" id="GO:0005975">
    <property type="term" value="P:carbohydrate metabolic process"/>
    <property type="evidence" value="ECO:0007669"/>
    <property type="project" value="InterPro"/>
</dbReference>
<dbReference type="InterPro" id="IPR036412">
    <property type="entry name" value="HAD-like_sf"/>
</dbReference>
<keyword evidence="5 9" id="KW-0378">Hydrolase</keyword>
<evidence type="ECO:0000313" key="9">
    <source>
        <dbReference type="EMBL" id="RLP77739.1"/>
    </source>
</evidence>
<evidence type="ECO:0000313" key="10">
    <source>
        <dbReference type="Proteomes" id="UP000269692"/>
    </source>
</evidence>
<dbReference type="NCBIfam" id="TIGR01656">
    <property type="entry name" value="Histidinol-ppas"/>
    <property type="match status" value="1"/>
</dbReference>
<dbReference type="OrthoDB" id="9814110at2"/>
<dbReference type="CDD" id="cd07503">
    <property type="entry name" value="HAD_HisB-N"/>
    <property type="match status" value="1"/>
</dbReference>
<evidence type="ECO:0000256" key="7">
    <source>
        <dbReference type="ARBA" id="ARBA00031828"/>
    </source>
</evidence>
<comment type="similarity">
    <text evidence="2">Belongs to the GmhB family.</text>
</comment>
<evidence type="ECO:0000256" key="6">
    <source>
        <dbReference type="ARBA" id="ARBA00023277"/>
    </source>
</evidence>
<dbReference type="PANTHER" id="PTHR42891">
    <property type="entry name" value="D-GLYCERO-BETA-D-MANNO-HEPTOSE-1,7-BISPHOSPHATE 7-PHOSPHATASE"/>
    <property type="match status" value="1"/>
</dbReference>
<evidence type="ECO:0000256" key="8">
    <source>
        <dbReference type="SAM" id="MobiDB-lite"/>
    </source>
</evidence>
<comment type="subcellular location">
    <subcellularLocation>
        <location evidence="1">Cytoplasm</location>
    </subcellularLocation>
</comment>
<protein>
    <recommendedName>
        <fullName evidence="7">D,D-heptose 1,7-bisphosphate phosphatase</fullName>
    </recommendedName>
</protein>
<keyword evidence="10" id="KW-1185">Reference proteome</keyword>
<dbReference type="SUPFAM" id="SSF56784">
    <property type="entry name" value="HAD-like"/>
    <property type="match status" value="1"/>
</dbReference>
<comment type="caution">
    <text evidence="9">The sequence shown here is derived from an EMBL/GenBank/DDBJ whole genome shotgun (WGS) entry which is preliminary data.</text>
</comment>
<feature type="region of interest" description="Disordered" evidence="8">
    <location>
        <begin position="269"/>
        <end position="333"/>
    </location>
</feature>
<dbReference type="InterPro" id="IPR006543">
    <property type="entry name" value="Histidinol-phos"/>
</dbReference>
<dbReference type="InterPro" id="IPR004446">
    <property type="entry name" value="Heptose_bisP_phosphatase"/>
</dbReference>
<dbReference type="PANTHER" id="PTHR42891:SF1">
    <property type="entry name" value="D-GLYCERO-BETA-D-MANNO-HEPTOSE-1,7-BISPHOSPHATE 7-PHOSPHATASE"/>
    <property type="match status" value="1"/>
</dbReference>
<dbReference type="Gene3D" id="3.40.50.1000">
    <property type="entry name" value="HAD superfamily/HAD-like"/>
    <property type="match status" value="1"/>
</dbReference>
<dbReference type="InterPro" id="IPR023214">
    <property type="entry name" value="HAD_sf"/>
</dbReference>
<evidence type="ECO:0000256" key="3">
    <source>
        <dbReference type="ARBA" id="ARBA00022490"/>
    </source>
</evidence>
<proteinExistence type="inferred from homology"/>
<feature type="compositionally biased region" description="Low complexity" evidence="8">
    <location>
        <begin position="287"/>
        <end position="299"/>
    </location>
</feature>
<dbReference type="InterPro" id="IPR006549">
    <property type="entry name" value="HAD-SF_hydro_IIIA"/>
</dbReference>
<dbReference type="GO" id="GO:0016791">
    <property type="term" value="F:phosphatase activity"/>
    <property type="evidence" value="ECO:0007669"/>
    <property type="project" value="InterPro"/>
</dbReference>
<name>A0A3L7ABF6_9HYPH</name>
<gene>
    <name evidence="9" type="ORF">D9R14_13085</name>
</gene>
<keyword evidence="6" id="KW-0119">Carbohydrate metabolism</keyword>
<dbReference type="AlphaFoldDB" id="A0A3L7ABF6"/>
<evidence type="ECO:0000256" key="1">
    <source>
        <dbReference type="ARBA" id="ARBA00004496"/>
    </source>
</evidence>
<evidence type="ECO:0000256" key="2">
    <source>
        <dbReference type="ARBA" id="ARBA00005628"/>
    </source>
</evidence>
<sequence>MAAVAPSRAGVVALYEGAADAPFLLEDDRALPGRRQGDAPNHGFAGLALLEHHALAGLGDAVTLAAALRRLAEAGTLGGRIAPAPTRLPTDIRSPRPALFLDRDGTLNVDYGYVYDPDRLVFLPGAAAAVKQANDLGFYVFLVTNQSGVGRGYYTETDVERCNATLQRHLRAFGAHLDDIRYCSDHPDALIEAYRRPTGWRKPAPGMLIDLMEHWPVLREKSLMVGDKDSDIGAGRAAGVDSAKFEGDDLCAFLGPLLLAERAVPEPLAGAPDAAEEPEPEPPPPVAVAAVPAPATFTPVPEPERDPEPEMEPEPEKPVSRHGVALFPPDHIL</sequence>
<dbReference type="GO" id="GO:0046872">
    <property type="term" value="F:metal ion binding"/>
    <property type="evidence" value="ECO:0007669"/>
    <property type="project" value="UniProtKB-KW"/>
</dbReference>
<keyword evidence="4" id="KW-0479">Metal-binding</keyword>
<accession>A0A3L7ABF6</accession>
<dbReference type="NCBIfam" id="TIGR01662">
    <property type="entry name" value="HAD-SF-IIIA"/>
    <property type="match status" value="1"/>
</dbReference>
<dbReference type="Pfam" id="PF13242">
    <property type="entry name" value="Hydrolase_like"/>
    <property type="match status" value="1"/>
</dbReference>
<evidence type="ECO:0000256" key="4">
    <source>
        <dbReference type="ARBA" id="ARBA00022723"/>
    </source>
</evidence>
<feature type="compositionally biased region" description="Basic and acidic residues" evidence="8">
    <location>
        <begin position="302"/>
        <end position="319"/>
    </location>
</feature>
<dbReference type="Proteomes" id="UP000269692">
    <property type="component" value="Unassembled WGS sequence"/>
</dbReference>
<dbReference type="GO" id="GO:0005737">
    <property type="term" value="C:cytoplasm"/>
    <property type="evidence" value="ECO:0007669"/>
    <property type="project" value="UniProtKB-SubCell"/>
</dbReference>
<reference evidence="9 10" key="1">
    <citation type="submission" date="2018-10" db="EMBL/GenBank/DDBJ databases">
        <title>Xanthobacter tagetidis genome sequencing and assembly.</title>
        <authorList>
            <person name="Maclea K.S."/>
            <person name="Goen A.E."/>
            <person name="Fatima S.A."/>
        </authorList>
    </citation>
    <scope>NUCLEOTIDE SEQUENCE [LARGE SCALE GENOMIC DNA]</scope>
    <source>
        <strain evidence="9 10">ATCC 700314</strain>
    </source>
</reference>
<dbReference type="EMBL" id="RCTF01000010">
    <property type="protein sequence ID" value="RLP77739.1"/>
    <property type="molecule type" value="Genomic_DNA"/>
</dbReference>
<keyword evidence="3" id="KW-0963">Cytoplasm</keyword>
<evidence type="ECO:0000256" key="5">
    <source>
        <dbReference type="ARBA" id="ARBA00022801"/>
    </source>
</evidence>